<protein>
    <submittedName>
        <fullName evidence="3">Uncharacterized protein</fullName>
    </submittedName>
</protein>
<reference evidence="3 4" key="1">
    <citation type="submission" date="2019-06" db="EMBL/GenBank/DDBJ databases">
        <title>A chromosome-scale genome assembly of the striped catfish, Pangasianodon hypophthalmus.</title>
        <authorList>
            <person name="Wen M."/>
            <person name="Zahm M."/>
            <person name="Roques C."/>
            <person name="Cabau C."/>
            <person name="Klopp C."/>
            <person name="Donnadieu C."/>
            <person name="Jouanno E."/>
            <person name="Avarre J.-C."/>
            <person name="Campet M."/>
            <person name="Ha T.T.T."/>
            <person name="Dugue R."/>
            <person name="Lampietro C."/>
            <person name="Louis A."/>
            <person name="Herpin A."/>
            <person name="Echchiki A."/>
            <person name="Berthelot C."/>
            <person name="Parey E."/>
            <person name="Roest-Crollius H."/>
            <person name="Braasch I."/>
            <person name="Postlethwait J."/>
            <person name="Bobe J."/>
            <person name="Montfort J."/>
            <person name="Bouchez O."/>
            <person name="Begum T."/>
            <person name="Schartl M."/>
            <person name="Guiguen Y."/>
        </authorList>
    </citation>
    <scope>NUCLEOTIDE SEQUENCE [LARGE SCALE GENOMIC DNA]</scope>
    <source>
        <strain evidence="3 4">Indonesia</strain>
        <tissue evidence="3">Blood</tissue>
    </source>
</reference>
<evidence type="ECO:0000256" key="1">
    <source>
        <dbReference type="SAM" id="Phobius"/>
    </source>
</evidence>
<gene>
    <name evidence="3" type="ORF">PHYPO_G00000220</name>
</gene>
<proteinExistence type="predicted"/>
<name>A0A5N5Q5K6_PANHP</name>
<dbReference type="AlphaFoldDB" id="A0A5N5Q5K6"/>
<keyword evidence="1" id="KW-1133">Transmembrane helix</keyword>
<evidence type="ECO:0000313" key="3">
    <source>
        <dbReference type="EMBL" id="KAB5586317.1"/>
    </source>
</evidence>
<dbReference type="Proteomes" id="UP000327468">
    <property type="component" value="Chromosome 1"/>
</dbReference>
<dbReference type="EMBL" id="VFJC01000002">
    <property type="protein sequence ID" value="KAB5586317.1"/>
    <property type="molecule type" value="Genomic_DNA"/>
</dbReference>
<organism evidence="3 4">
    <name type="scientific">Pangasianodon hypophthalmus</name>
    <name type="common">Striped catfish</name>
    <name type="synonym">Helicophagus hypophthalmus</name>
    <dbReference type="NCBI Taxonomy" id="310915"/>
    <lineage>
        <taxon>Eukaryota</taxon>
        <taxon>Metazoa</taxon>
        <taxon>Chordata</taxon>
        <taxon>Craniata</taxon>
        <taxon>Vertebrata</taxon>
        <taxon>Euteleostomi</taxon>
        <taxon>Actinopterygii</taxon>
        <taxon>Neopterygii</taxon>
        <taxon>Teleostei</taxon>
        <taxon>Ostariophysi</taxon>
        <taxon>Siluriformes</taxon>
        <taxon>Pangasiidae</taxon>
        <taxon>Pangasianodon</taxon>
    </lineage>
</organism>
<feature type="signal peptide" evidence="2">
    <location>
        <begin position="1"/>
        <end position="23"/>
    </location>
</feature>
<sequence length="166" mass="18927">MKYTMRTLFICCVVTVWMTPASSALSEDFFSCCFVVLSNGTANYTVNTTVCQKSTWHRDNTVIKDENDEVDRIVLDFGLNWSLLKENYSGVDFRCMDTDDKIKTPVQCRDPCESRKLEPQTEVRGLNTSYKVLIGVFVIAIIIIIVVIVIIRQTGCYRRCGEARRG</sequence>
<keyword evidence="1" id="KW-0472">Membrane</keyword>
<keyword evidence="2" id="KW-0732">Signal</keyword>
<evidence type="ECO:0000256" key="2">
    <source>
        <dbReference type="SAM" id="SignalP"/>
    </source>
</evidence>
<accession>A0A5N5Q5K6</accession>
<feature type="transmembrane region" description="Helical" evidence="1">
    <location>
        <begin position="132"/>
        <end position="151"/>
    </location>
</feature>
<keyword evidence="1" id="KW-0812">Transmembrane</keyword>
<comment type="caution">
    <text evidence="3">The sequence shown here is derived from an EMBL/GenBank/DDBJ whole genome shotgun (WGS) entry which is preliminary data.</text>
</comment>
<feature type="chain" id="PRO_5024426456" evidence="2">
    <location>
        <begin position="24"/>
        <end position="166"/>
    </location>
</feature>
<keyword evidence="4" id="KW-1185">Reference proteome</keyword>
<evidence type="ECO:0000313" key="4">
    <source>
        <dbReference type="Proteomes" id="UP000327468"/>
    </source>
</evidence>